<evidence type="ECO:0000313" key="1">
    <source>
        <dbReference type="EMBL" id="RIE03486.1"/>
    </source>
</evidence>
<dbReference type="AlphaFoldDB" id="A0A398CJJ1"/>
<dbReference type="RefSeq" id="WP_119149696.1">
    <property type="nucleotide sequence ID" value="NZ_QXJM01000037.1"/>
</dbReference>
<comment type="caution">
    <text evidence="1">The sequence shown here is derived from an EMBL/GenBank/DDBJ whole genome shotgun (WGS) entry which is preliminary data.</text>
</comment>
<protein>
    <submittedName>
        <fullName evidence="1">Uncharacterized protein</fullName>
    </submittedName>
</protein>
<accession>A0A398CJJ1</accession>
<organism evidence="1 2">
    <name type="scientific">Cohnella faecalis</name>
    <dbReference type="NCBI Taxonomy" id="2315694"/>
    <lineage>
        <taxon>Bacteria</taxon>
        <taxon>Bacillati</taxon>
        <taxon>Bacillota</taxon>
        <taxon>Bacilli</taxon>
        <taxon>Bacillales</taxon>
        <taxon>Paenibacillaceae</taxon>
        <taxon>Cohnella</taxon>
    </lineage>
</organism>
<dbReference type="EMBL" id="QXJM01000037">
    <property type="protein sequence ID" value="RIE03486.1"/>
    <property type="molecule type" value="Genomic_DNA"/>
</dbReference>
<dbReference type="OrthoDB" id="1491023at2"/>
<dbReference type="Proteomes" id="UP000266340">
    <property type="component" value="Unassembled WGS sequence"/>
</dbReference>
<evidence type="ECO:0000313" key="2">
    <source>
        <dbReference type="Proteomes" id="UP000266340"/>
    </source>
</evidence>
<reference evidence="1 2" key="1">
    <citation type="submission" date="2018-09" db="EMBL/GenBank/DDBJ databases">
        <title>Cohnella cavernae sp. nov., isolated from a karst cave.</title>
        <authorList>
            <person name="Zhu H."/>
        </authorList>
    </citation>
    <scope>NUCLEOTIDE SEQUENCE [LARGE SCALE GENOMIC DNA]</scope>
    <source>
        <strain evidence="1 2">K2E09-144</strain>
    </source>
</reference>
<sequence length="136" mass="15066">MIARSRSTFLPSCTLHLWRHRNVGGVSGEELVFTIVPQTAAAGASPVDIAIDHEEGVTVMPDREAIWNAIQESYTAQYLQIIKVKTLPAIFQLPEGRPEAERLSEIVVELKRDGERSVSVSLNPESLEVEASLPFR</sequence>
<gene>
    <name evidence="1" type="ORF">D3H35_12625</name>
</gene>
<name>A0A398CJJ1_9BACL</name>
<proteinExistence type="predicted"/>
<keyword evidence="2" id="KW-1185">Reference proteome</keyword>